<gene>
    <name evidence="1" type="ORF">DERP_011580</name>
</gene>
<comment type="caution">
    <text evidence="1">The sequence shown here is derived from an EMBL/GenBank/DDBJ whole genome shotgun (WGS) entry which is preliminary data.</text>
</comment>
<reference evidence="1 2" key="1">
    <citation type="journal article" date="2018" name="J. Allergy Clin. Immunol.">
        <title>High-quality assembly of Dermatophagoides pteronyssinus genome and transcriptome reveals a wide range of novel allergens.</title>
        <authorList>
            <person name="Liu X.Y."/>
            <person name="Yang K.Y."/>
            <person name="Wang M.Q."/>
            <person name="Kwok J.S."/>
            <person name="Zeng X."/>
            <person name="Yang Z."/>
            <person name="Xiao X.J."/>
            <person name="Lau C.P."/>
            <person name="Li Y."/>
            <person name="Huang Z.M."/>
            <person name="Ba J.G."/>
            <person name="Yim A.K."/>
            <person name="Ouyang C.Y."/>
            <person name="Ngai S.M."/>
            <person name="Chan T.F."/>
            <person name="Leung E.L."/>
            <person name="Liu L."/>
            <person name="Liu Z.G."/>
            <person name="Tsui S.K."/>
        </authorList>
    </citation>
    <scope>NUCLEOTIDE SEQUENCE [LARGE SCALE GENOMIC DNA]</scope>
    <source>
        <strain evidence="1">Derp</strain>
    </source>
</reference>
<organism evidence="1 2">
    <name type="scientific">Dermatophagoides pteronyssinus</name>
    <name type="common">European house dust mite</name>
    <dbReference type="NCBI Taxonomy" id="6956"/>
    <lineage>
        <taxon>Eukaryota</taxon>
        <taxon>Metazoa</taxon>
        <taxon>Ecdysozoa</taxon>
        <taxon>Arthropoda</taxon>
        <taxon>Chelicerata</taxon>
        <taxon>Arachnida</taxon>
        <taxon>Acari</taxon>
        <taxon>Acariformes</taxon>
        <taxon>Sarcoptiformes</taxon>
        <taxon>Astigmata</taxon>
        <taxon>Psoroptidia</taxon>
        <taxon>Analgoidea</taxon>
        <taxon>Pyroglyphidae</taxon>
        <taxon>Dermatophagoidinae</taxon>
        <taxon>Dermatophagoides</taxon>
    </lineage>
</organism>
<proteinExistence type="predicted"/>
<protein>
    <submittedName>
        <fullName evidence="1">Uncharacterized protein</fullName>
    </submittedName>
</protein>
<name>A0ABQ8JXA5_DERPT</name>
<sequence length="81" mass="9666">MNNITFFFCPFNYLKKINHWITTIKWNRHGYLQIMVVYLYRINRAMIHTVIGALEDSIHITVPHCQEFSFLNSCKLCITSI</sequence>
<keyword evidence="2" id="KW-1185">Reference proteome</keyword>
<evidence type="ECO:0000313" key="1">
    <source>
        <dbReference type="EMBL" id="KAH9426911.1"/>
    </source>
</evidence>
<dbReference type="EMBL" id="NJHN03000007">
    <property type="protein sequence ID" value="KAH9426911.1"/>
    <property type="molecule type" value="Genomic_DNA"/>
</dbReference>
<accession>A0ABQ8JXA5</accession>
<evidence type="ECO:0000313" key="2">
    <source>
        <dbReference type="Proteomes" id="UP000887458"/>
    </source>
</evidence>
<reference evidence="1 2" key="2">
    <citation type="journal article" date="2022" name="Mol. Biol. Evol.">
        <title>Comparative Genomics Reveals Insights into the Divergent Evolution of Astigmatic Mites and Household Pest Adaptations.</title>
        <authorList>
            <person name="Xiong Q."/>
            <person name="Wan A.T."/>
            <person name="Liu X."/>
            <person name="Fung C.S."/>
            <person name="Xiao X."/>
            <person name="Malainual N."/>
            <person name="Hou J."/>
            <person name="Wang L."/>
            <person name="Wang M."/>
            <person name="Yang K.Y."/>
            <person name="Cui Y."/>
            <person name="Leung E.L."/>
            <person name="Nong W."/>
            <person name="Shin S.K."/>
            <person name="Au S.W."/>
            <person name="Jeong K.Y."/>
            <person name="Chew F.T."/>
            <person name="Hui J.H."/>
            <person name="Leung T.F."/>
            <person name="Tungtrongchitr A."/>
            <person name="Zhong N."/>
            <person name="Liu Z."/>
            <person name="Tsui S.K."/>
        </authorList>
    </citation>
    <scope>NUCLEOTIDE SEQUENCE [LARGE SCALE GENOMIC DNA]</scope>
    <source>
        <strain evidence="1">Derp</strain>
    </source>
</reference>
<dbReference type="Proteomes" id="UP000887458">
    <property type="component" value="Unassembled WGS sequence"/>
</dbReference>